<dbReference type="PRINTS" id="PR00926">
    <property type="entry name" value="MITOCARRIER"/>
</dbReference>
<dbReference type="Proteomes" id="UP000249363">
    <property type="component" value="Unassembled WGS sequence"/>
</dbReference>
<evidence type="ECO:0000256" key="8">
    <source>
        <dbReference type="ARBA" id="ARBA00023128"/>
    </source>
</evidence>
<evidence type="ECO:0000256" key="1">
    <source>
        <dbReference type="ARBA" id="ARBA00004448"/>
    </source>
</evidence>
<dbReference type="InterPro" id="IPR050567">
    <property type="entry name" value="Mitochondrial_Carrier"/>
</dbReference>
<sequence length="311" mass="34054">MSSDFVAGYISGAVGILIGNPLDLVKVRLQARKASDTLRASQQSYRYFESTSSLIKGAAAPILGYGALNALLFVAYNRSLKSLDPSVDDPINLDANVSLVNIWLAGAAGGMASWLISSPTELVKCRAQLSRNQNISSWSVFRDIIRAHGVRGLYFGGLITSVRDSVGYGFYFWSYELCKRSFSSLNESNQQEALKVLLCGGLAGIITWASVFPLDVVKTRLQAQPIIAQTVTEVADAQQRPLLQVSSHRPRTLNSLEIARYAYRSEGLSVFFRGLGICSIRAFIVNAAQWAVYEWLMKEFNKASAAPHVSI</sequence>
<dbReference type="RefSeq" id="XP_040733358.1">
    <property type="nucleotide sequence ID" value="XM_040877265.1"/>
</dbReference>
<evidence type="ECO:0000256" key="5">
    <source>
        <dbReference type="ARBA" id="ARBA00022737"/>
    </source>
</evidence>
<evidence type="ECO:0000256" key="4">
    <source>
        <dbReference type="ARBA" id="ARBA00022692"/>
    </source>
</evidence>
<evidence type="ECO:0000256" key="2">
    <source>
        <dbReference type="ARBA" id="ARBA00006375"/>
    </source>
</evidence>
<feature type="repeat" description="Solcar" evidence="10">
    <location>
        <begin position="191"/>
        <end position="299"/>
    </location>
</feature>
<reference evidence="13 14" key="1">
    <citation type="journal article" date="2017" name="Biotechnol. Biofuels">
        <title>Differential beta-glucosidase expression as a function of carbon source availability in Talaromyces amestolkiae: a genomic and proteomic approach.</title>
        <authorList>
            <person name="de Eugenio L.I."/>
            <person name="Mendez-Liter J.A."/>
            <person name="Nieto-Dominguez M."/>
            <person name="Alonso L."/>
            <person name="Gil-Munoz J."/>
            <person name="Barriuso J."/>
            <person name="Prieto A."/>
            <person name="Martinez M.J."/>
        </authorList>
    </citation>
    <scope>NUCLEOTIDE SEQUENCE [LARGE SCALE GENOMIC DNA]</scope>
    <source>
        <strain evidence="13 14">CIB</strain>
    </source>
</reference>
<keyword evidence="7 12" id="KW-1133">Transmembrane helix</keyword>
<evidence type="ECO:0000313" key="13">
    <source>
        <dbReference type="EMBL" id="RAO68842.1"/>
    </source>
</evidence>
<organism evidence="13 14">
    <name type="scientific">Talaromyces amestolkiae</name>
    <dbReference type="NCBI Taxonomy" id="1196081"/>
    <lineage>
        <taxon>Eukaryota</taxon>
        <taxon>Fungi</taxon>
        <taxon>Dikarya</taxon>
        <taxon>Ascomycota</taxon>
        <taxon>Pezizomycotina</taxon>
        <taxon>Eurotiomycetes</taxon>
        <taxon>Eurotiomycetidae</taxon>
        <taxon>Eurotiales</taxon>
        <taxon>Trichocomaceae</taxon>
        <taxon>Talaromyces</taxon>
        <taxon>Talaromyces sect. Talaromyces</taxon>
    </lineage>
</organism>
<dbReference type="SUPFAM" id="SSF103506">
    <property type="entry name" value="Mitochondrial carrier"/>
    <property type="match status" value="1"/>
</dbReference>
<feature type="repeat" description="Solcar" evidence="10">
    <location>
        <begin position="1"/>
        <end position="82"/>
    </location>
</feature>
<dbReference type="Gene3D" id="1.50.40.10">
    <property type="entry name" value="Mitochondrial carrier domain"/>
    <property type="match status" value="1"/>
</dbReference>
<evidence type="ECO:0000256" key="10">
    <source>
        <dbReference type="PROSITE-ProRule" id="PRU00282"/>
    </source>
</evidence>
<feature type="transmembrane region" description="Helical" evidence="12">
    <location>
        <begin position="96"/>
        <end position="116"/>
    </location>
</feature>
<keyword evidence="14" id="KW-1185">Reference proteome</keyword>
<keyword evidence="6" id="KW-0999">Mitochondrion inner membrane</keyword>
<proteinExistence type="inferred from homology"/>
<dbReference type="GO" id="GO:0005743">
    <property type="term" value="C:mitochondrial inner membrane"/>
    <property type="evidence" value="ECO:0007669"/>
    <property type="project" value="UniProtKB-SubCell"/>
</dbReference>
<keyword evidence="3 11" id="KW-0813">Transport</keyword>
<dbReference type="InterPro" id="IPR023395">
    <property type="entry name" value="MCP_dom_sf"/>
</dbReference>
<evidence type="ECO:0000256" key="7">
    <source>
        <dbReference type="ARBA" id="ARBA00022989"/>
    </source>
</evidence>
<feature type="repeat" description="Solcar" evidence="10">
    <location>
        <begin position="97"/>
        <end position="181"/>
    </location>
</feature>
<keyword evidence="4 10" id="KW-0812">Transmembrane</keyword>
<comment type="subcellular location">
    <subcellularLocation>
        <location evidence="1">Mitochondrion inner membrane</location>
        <topology evidence="1">Multi-pass membrane protein</topology>
    </subcellularLocation>
</comment>
<evidence type="ECO:0000256" key="6">
    <source>
        <dbReference type="ARBA" id="ARBA00022792"/>
    </source>
</evidence>
<dbReference type="EMBL" id="MIKG01000008">
    <property type="protein sequence ID" value="RAO68842.1"/>
    <property type="molecule type" value="Genomic_DNA"/>
</dbReference>
<dbReference type="PANTHER" id="PTHR45624:SF10">
    <property type="entry name" value="SLC (SOLUTE CARRIER) HOMOLOG"/>
    <property type="match status" value="1"/>
</dbReference>
<evidence type="ECO:0000313" key="14">
    <source>
        <dbReference type="Proteomes" id="UP000249363"/>
    </source>
</evidence>
<keyword evidence="8" id="KW-0496">Mitochondrion</keyword>
<protein>
    <submittedName>
        <fullName evidence="13">Uncharacterized protein</fullName>
    </submittedName>
</protein>
<evidence type="ECO:0000256" key="11">
    <source>
        <dbReference type="RuleBase" id="RU000488"/>
    </source>
</evidence>
<dbReference type="InterPro" id="IPR002067">
    <property type="entry name" value="MCP"/>
</dbReference>
<dbReference type="GeneID" id="63794070"/>
<dbReference type="GO" id="GO:0022857">
    <property type="term" value="F:transmembrane transporter activity"/>
    <property type="evidence" value="ECO:0007669"/>
    <property type="project" value="TreeGrafter"/>
</dbReference>
<feature type="transmembrane region" description="Helical" evidence="12">
    <location>
        <begin position="6"/>
        <end position="25"/>
    </location>
</feature>
<keyword evidence="5" id="KW-0677">Repeat</keyword>
<dbReference type="InterPro" id="IPR018108">
    <property type="entry name" value="MCP_transmembrane"/>
</dbReference>
<dbReference type="AlphaFoldDB" id="A0A364KZ63"/>
<keyword evidence="9 10" id="KW-0472">Membrane</keyword>
<dbReference type="Pfam" id="PF00153">
    <property type="entry name" value="Mito_carr"/>
    <property type="match status" value="3"/>
</dbReference>
<comment type="caution">
    <text evidence="13">The sequence shown here is derived from an EMBL/GenBank/DDBJ whole genome shotgun (WGS) entry which is preliminary data.</text>
</comment>
<dbReference type="STRING" id="1196081.A0A364KZ63"/>
<evidence type="ECO:0000256" key="12">
    <source>
        <dbReference type="SAM" id="Phobius"/>
    </source>
</evidence>
<dbReference type="OrthoDB" id="193856at2759"/>
<feature type="transmembrane region" description="Helical" evidence="12">
    <location>
        <begin position="54"/>
        <end position="76"/>
    </location>
</feature>
<dbReference type="PROSITE" id="PS50920">
    <property type="entry name" value="SOLCAR"/>
    <property type="match status" value="3"/>
</dbReference>
<accession>A0A364KZ63</accession>
<comment type="similarity">
    <text evidence="2 11">Belongs to the mitochondrial carrier (TC 2.A.29) family.</text>
</comment>
<gene>
    <name evidence="13" type="ORF">BHQ10_004854</name>
</gene>
<evidence type="ECO:0000256" key="3">
    <source>
        <dbReference type="ARBA" id="ARBA00022448"/>
    </source>
</evidence>
<dbReference type="PANTHER" id="PTHR45624">
    <property type="entry name" value="MITOCHONDRIAL BASIC AMINO ACIDS TRANSPORTER-RELATED"/>
    <property type="match status" value="1"/>
</dbReference>
<evidence type="ECO:0000256" key="9">
    <source>
        <dbReference type="ARBA" id="ARBA00023136"/>
    </source>
</evidence>
<feature type="transmembrane region" description="Helical" evidence="12">
    <location>
        <begin position="270"/>
        <end position="292"/>
    </location>
</feature>
<name>A0A364KZ63_TALAM</name>